<evidence type="ECO:0000313" key="4">
    <source>
        <dbReference type="Proteomes" id="UP000197097"/>
    </source>
</evidence>
<dbReference type="Pfam" id="PF09917">
    <property type="entry name" value="DUF2147"/>
    <property type="match status" value="1"/>
</dbReference>
<feature type="domain" description="DUF2147" evidence="2">
    <location>
        <begin position="28"/>
        <end position="136"/>
    </location>
</feature>
<gene>
    <name evidence="3" type="ORF">CDQ91_00830</name>
</gene>
<dbReference type="RefSeq" id="WP_088470811.1">
    <property type="nucleotide sequence ID" value="NZ_NISJ01000001.1"/>
</dbReference>
<proteinExistence type="predicted"/>
<dbReference type="PANTHER" id="PTHR36919">
    <property type="entry name" value="BLR1215 PROTEIN"/>
    <property type="match status" value="1"/>
</dbReference>
<dbReference type="AlphaFoldDB" id="A0A246K6N6"/>
<feature type="chain" id="PRO_5012083287" description="DUF2147 domain-containing protein" evidence="1">
    <location>
        <begin position="22"/>
        <end position="138"/>
    </location>
</feature>
<keyword evidence="4" id="KW-1185">Reference proteome</keyword>
<dbReference type="InterPro" id="IPR019223">
    <property type="entry name" value="DUF2147"/>
</dbReference>
<dbReference type="Gene3D" id="2.40.128.520">
    <property type="match status" value="1"/>
</dbReference>
<evidence type="ECO:0000256" key="1">
    <source>
        <dbReference type="SAM" id="SignalP"/>
    </source>
</evidence>
<evidence type="ECO:0000313" key="3">
    <source>
        <dbReference type="EMBL" id="OWR01004.1"/>
    </source>
</evidence>
<comment type="caution">
    <text evidence="3">The sequence shown here is derived from an EMBL/GenBank/DDBJ whole genome shotgun (WGS) entry which is preliminary data.</text>
</comment>
<name>A0A246K6N6_9SPHN</name>
<protein>
    <recommendedName>
        <fullName evidence="2">DUF2147 domain-containing protein</fullName>
    </recommendedName>
</protein>
<evidence type="ECO:0000259" key="2">
    <source>
        <dbReference type="Pfam" id="PF09917"/>
    </source>
</evidence>
<accession>A0A246K6N6</accession>
<feature type="signal peptide" evidence="1">
    <location>
        <begin position="1"/>
        <end position="21"/>
    </location>
</feature>
<keyword evidence="1" id="KW-0732">Signal</keyword>
<organism evidence="3 4">
    <name type="scientific">Sphingopyxis witflariensis</name>
    <dbReference type="NCBI Taxonomy" id="173675"/>
    <lineage>
        <taxon>Bacteria</taxon>
        <taxon>Pseudomonadati</taxon>
        <taxon>Pseudomonadota</taxon>
        <taxon>Alphaproteobacteria</taxon>
        <taxon>Sphingomonadales</taxon>
        <taxon>Sphingomonadaceae</taxon>
        <taxon>Sphingopyxis</taxon>
    </lineage>
</organism>
<dbReference type="PANTHER" id="PTHR36919:SF2">
    <property type="entry name" value="BLL6627 PROTEIN"/>
    <property type="match status" value="1"/>
</dbReference>
<dbReference type="Proteomes" id="UP000197097">
    <property type="component" value="Unassembled WGS sequence"/>
</dbReference>
<sequence>MVHKFAYILLALAIFPAKAIAAPAPITGRWATDDGKAIIEIMPCGAKVCGRVVRLLIKEPPGGQRDERNPDKAKRTRMVEGLQIYWDVVPDGAGWKGPGYSPEDGRYYKAHMRANGNKLTLKGCVSVFCKTITWTRMK</sequence>
<dbReference type="OrthoDB" id="9811671at2"/>
<dbReference type="EMBL" id="NISJ01000001">
    <property type="protein sequence ID" value="OWR01004.1"/>
    <property type="molecule type" value="Genomic_DNA"/>
</dbReference>
<reference evidence="3 4" key="1">
    <citation type="journal article" date="2002" name="Int. J. Syst. Evol. Microbiol.">
        <title>Sphingopyxis witflariensis sp. nov., isolated from activated sludge.</title>
        <authorList>
            <person name="Kampfer P."/>
            <person name="Witzenberger R."/>
            <person name="Denner E.B."/>
            <person name="Busse H.J."/>
            <person name="Neef A."/>
        </authorList>
    </citation>
    <scope>NUCLEOTIDE SEQUENCE [LARGE SCALE GENOMIC DNA]</scope>
    <source>
        <strain evidence="3 4">DSM 14551</strain>
    </source>
</reference>